<evidence type="ECO:0000256" key="5">
    <source>
        <dbReference type="ARBA" id="ARBA00023002"/>
    </source>
</evidence>
<dbReference type="RefSeq" id="WP_105482736.1">
    <property type="nucleotide sequence ID" value="NZ_NIGF01000003.1"/>
</dbReference>
<dbReference type="GO" id="GO:0051539">
    <property type="term" value="F:4 iron, 4 sulfur cluster binding"/>
    <property type="evidence" value="ECO:0007669"/>
    <property type="project" value="UniProtKB-KW"/>
</dbReference>
<evidence type="ECO:0000256" key="4">
    <source>
        <dbReference type="ARBA" id="ARBA00022723"/>
    </source>
</evidence>
<comment type="caution">
    <text evidence="10">The sequence shown here is derived from an EMBL/GenBank/DDBJ whole genome shotgun (WGS) entry which is preliminary data.</text>
</comment>
<dbReference type="Pfam" id="PF01077">
    <property type="entry name" value="NIR_SIR"/>
    <property type="match status" value="2"/>
</dbReference>
<dbReference type="Proteomes" id="UP000237684">
    <property type="component" value="Unassembled WGS sequence"/>
</dbReference>
<organism evidence="10 11">
    <name type="scientific">Abditibacterium utsteinense</name>
    <dbReference type="NCBI Taxonomy" id="1960156"/>
    <lineage>
        <taxon>Bacteria</taxon>
        <taxon>Pseudomonadati</taxon>
        <taxon>Abditibacteriota</taxon>
        <taxon>Abditibacteriia</taxon>
        <taxon>Abditibacteriales</taxon>
        <taxon>Abditibacteriaceae</taxon>
        <taxon>Abditibacterium</taxon>
    </lineage>
</organism>
<dbReference type="PROSITE" id="PS00365">
    <property type="entry name" value="NIR_SIR"/>
    <property type="match status" value="1"/>
</dbReference>
<reference evidence="10 11" key="1">
    <citation type="journal article" date="2018" name="Syst. Appl. Microbiol.">
        <title>Abditibacterium utsteinense sp. nov., the first cultivated member of candidate phylum FBP, isolated from ice-free Antarctic soil samples.</title>
        <authorList>
            <person name="Tahon G."/>
            <person name="Tytgat B."/>
            <person name="Lebbe L."/>
            <person name="Carlier A."/>
            <person name="Willems A."/>
        </authorList>
    </citation>
    <scope>NUCLEOTIDE SEQUENCE [LARGE SCALE GENOMIC DNA]</scope>
    <source>
        <strain evidence="10 11">LMG 29911</strain>
    </source>
</reference>
<evidence type="ECO:0000313" key="10">
    <source>
        <dbReference type="EMBL" id="PQV64858.1"/>
    </source>
</evidence>
<dbReference type="InterPro" id="IPR045854">
    <property type="entry name" value="NO2/SO3_Rdtase_4Fe4S_sf"/>
</dbReference>
<dbReference type="GO" id="GO:0020037">
    <property type="term" value="F:heme binding"/>
    <property type="evidence" value="ECO:0007669"/>
    <property type="project" value="InterPro"/>
</dbReference>
<keyword evidence="7" id="KW-0411">Iron-sulfur</keyword>
<gene>
    <name evidence="10" type="ORF">B1R32_103125</name>
</gene>
<dbReference type="InterPro" id="IPR006066">
    <property type="entry name" value="NO2/SO3_Rdtase_FeS/sirohaem_BS"/>
</dbReference>
<evidence type="ECO:0000256" key="1">
    <source>
        <dbReference type="ARBA" id="ARBA00010429"/>
    </source>
</evidence>
<dbReference type="PRINTS" id="PR00397">
    <property type="entry name" value="SIROHAEM"/>
</dbReference>
<evidence type="ECO:0000259" key="9">
    <source>
        <dbReference type="Pfam" id="PF03460"/>
    </source>
</evidence>
<dbReference type="InterPro" id="IPR051329">
    <property type="entry name" value="NIR_SIR_4Fe-4S"/>
</dbReference>
<keyword evidence="5" id="KW-0560">Oxidoreductase</keyword>
<evidence type="ECO:0000256" key="3">
    <source>
        <dbReference type="ARBA" id="ARBA00022617"/>
    </source>
</evidence>
<evidence type="ECO:0000256" key="6">
    <source>
        <dbReference type="ARBA" id="ARBA00023004"/>
    </source>
</evidence>
<feature type="domain" description="Nitrite/Sulfite reductase ferredoxin-like" evidence="9">
    <location>
        <begin position="334"/>
        <end position="400"/>
    </location>
</feature>
<feature type="domain" description="Nitrite/sulphite reductase 4Fe-4S" evidence="8">
    <location>
        <begin position="414"/>
        <end position="546"/>
    </location>
</feature>
<dbReference type="GO" id="GO:0016491">
    <property type="term" value="F:oxidoreductase activity"/>
    <property type="evidence" value="ECO:0007669"/>
    <property type="project" value="UniProtKB-KW"/>
</dbReference>
<dbReference type="OrthoDB" id="3189055at2"/>
<dbReference type="SUPFAM" id="SSF56014">
    <property type="entry name" value="Nitrite and sulphite reductase 4Fe-4S domain-like"/>
    <property type="match status" value="2"/>
</dbReference>
<comment type="similarity">
    <text evidence="1">Belongs to the nitrite and sulfite reductase 4Fe-4S domain family.</text>
</comment>
<dbReference type="InterPro" id="IPR036136">
    <property type="entry name" value="Nit/Sulf_reduc_fer-like_dom_sf"/>
</dbReference>
<evidence type="ECO:0000256" key="7">
    <source>
        <dbReference type="ARBA" id="ARBA00023014"/>
    </source>
</evidence>
<dbReference type="AlphaFoldDB" id="A0A2S8SVP6"/>
<dbReference type="SUPFAM" id="SSF55124">
    <property type="entry name" value="Nitrite/Sulfite reductase N-terminal domain-like"/>
    <property type="match status" value="2"/>
</dbReference>
<evidence type="ECO:0000313" key="11">
    <source>
        <dbReference type="Proteomes" id="UP000237684"/>
    </source>
</evidence>
<evidence type="ECO:0000259" key="8">
    <source>
        <dbReference type="Pfam" id="PF01077"/>
    </source>
</evidence>
<keyword evidence="2" id="KW-0004">4Fe-4S</keyword>
<name>A0A2S8SVP6_9BACT</name>
<dbReference type="PANTHER" id="PTHR32439:SF0">
    <property type="entry name" value="FERREDOXIN--NITRITE REDUCTASE, CHLOROPLASTIC"/>
    <property type="match status" value="1"/>
</dbReference>
<dbReference type="InterPro" id="IPR006067">
    <property type="entry name" value="NO2/SO3_Rdtase_4Fe4S_dom"/>
</dbReference>
<dbReference type="GO" id="GO:0046872">
    <property type="term" value="F:metal ion binding"/>
    <property type="evidence" value="ECO:0007669"/>
    <property type="project" value="UniProtKB-KW"/>
</dbReference>
<sequence>MAIDPTNLRAAKLKFTEDGRPATLSVLGDERATLTRNERLKIEKLPPLVWNDIVDNYSKNGFDSISEDDMERFKWVGVYQQRPKDGYFMMRLKIGGGQVSNAQLRGISHIARTFADGIADITTRMTYQLHWLTIENMPAVMDELEKIGLGVKHGLFGACGDICRNIISSPLANIETAQVINPTPLVLEANSFFASNPAYADLPRKFKVGIFGHRAGGQCEINDLSFYGVKRNDGTLGYGVMIGGGLSTEPHLAQDMGVFVAPEMAMKTLEALISVYRDHGYRKSRKHARVKYLVADWGAAKYREEAEKVLGQQLPNAESAPPVVKGYEDHYGVYPQIQEGLSFIGVPVVGGRVTSDQWDAVADLAAQYGSGDIRLTVMQSFYIINVKNENTDAVVAKLIEIGLPVNVSPMYSGMVSCTGIQYCNLAVTETKNRAKEVVTWLDANMKFSEAEHLRVNFNGCPNSCGQHWIADIGLQGCQKKVDGALKEHFDVFLGGQLGTDARFNRRIKRIPAEDVPMAIKTLSEIYSAQKQGDESFADWVQRHSDEELEVLF</sequence>
<feature type="domain" description="Nitrite/sulphite reductase 4Fe-4S" evidence="8">
    <location>
        <begin position="160"/>
        <end position="313"/>
    </location>
</feature>
<keyword evidence="4" id="KW-0479">Metal-binding</keyword>
<dbReference type="InParanoid" id="A0A2S8SVP6"/>
<keyword evidence="6" id="KW-0408">Iron</keyword>
<keyword evidence="3" id="KW-0349">Heme</keyword>
<keyword evidence="11" id="KW-1185">Reference proteome</keyword>
<dbReference type="Gene3D" id="3.30.413.10">
    <property type="entry name" value="Sulfite Reductase Hemoprotein, domain 1"/>
    <property type="match status" value="2"/>
</dbReference>
<dbReference type="Gene3D" id="3.90.480.20">
    <property type="match status" value="1"/>
</dbReference>
<accession>A0A2S8SVP6</accession>
<dbReference type="PANTHER" id="PTHR32439">
    <property type="entry name" value="FERREDOXIN--NITRITE REDUCTASE, CHLOROPLASTIC"/>
    <property type="match status" value="1"/>
</dbReference>
<protein>
    <submittedName>
        <fullName evidence="10">Ferredoxin-nitrite reductase</fullName>
    </submittedName>
</protein>
<dbReference type="InterPro" id="IPR005117">
    <property type="entry name" value="NiRdtase/SiRdtase_haem-b_fer"/>
</dbReference>
<dbReference type="Pfam" id="PF03460">
    <property type="entry name" value="NIR_SIR_ferr"/>
    <property type="match status" value="2"/>
</dbReference>
<feature type="domain" description="Nitrite/Sulfite reductase ferredoxin-like" evidence="9">
    <location>
        <begin position="79"/>
        <end position="146"/>
    </location>
</feature>
<proteinExistence type="inferred from homology"/>
<evidence type="ECO:0000256" key="2">
    <source>
        <dbReference type="ARBA" id="ARBA00022485"/>
    </source>
</evidence>
<dbReference type="EMBL" id="NIGF01000003">
    <property type="protein sequence ID" value="PQV64858.1"/>
    <property type="molecule type" value="Genomic_DNA"/>
</dbReference>
<dbReference type="FunCoup" id="A0A2S8SVP6">
    <property type="interactions" value="262"/>
</dbReference>